<dbReference type="InterPro" id="IPR000537">
    <property type="entry name" value="UbiA_prenyltransferase"/>
</dbReference>
<keyword evidence="4 8" id="KW-0808">Transferase</keyword>
<evidence type="ECO:0000313" key="11">
    <source>
        <dbReference type="Proteomes" id="UP000253495"/>
    </source>
</evidence>
<feature type="transmembrane region" description="Helical" evidence="8">
    <location>
        <begin position="170"/>
        <end position="191"/>
    </location>
</feature>
<evidence type="ECO:0000256" key="8">
    <source>
        <dbReference type="HAMAP-Rule" id="MF_01937"/>
    </source>
</evidence>
<reference evidence="10 11" key="1">
    <citation type="submission" date="2018-07" db="EMBL/GenBank/DDBJ databases">
        <title>Genomic Encyclopedia of Type Strains, Phase III (KMG-III): the genomes of soil and plant-associated and newly described type strains.</title>
        <authorList>
            <person name="Whitman W."/>
        </authorList>
    </citation>
    <scope>NUCLEOTIDE SEQUENCE [LARGE SCALE GENOMIC DNA]</scope>
    <source>
        <strain evidence="10 11">CECT 8575</strain>
    </source>
</reference>
<feature type="transmembrane region" description="Helical" evidence="8">
    <location>
        <begin position="90"/>
        <end position="110"/>
    </location>
</feature>
<evidence type="ECO:0000313" key="10">
    <source>
        <dbReference type="EMBL" id="RCW46880.1"/>
    </source>
</evidence>
<feature type="transmembrane region" description="Helical" evidence="8">
    <location>
        <begin position="39"/>
        <end position="61"/>
    </location>
</feature>
<comment type="similarity">
    <text evidence="8">Belongs to the MenA family. Type 1 subfamily.</text>
</comment>
<feature type="transmembrane region" description="Helical" evidence="8">
    <location>
        <begin position="116"/>
        <end position="133"/>
    </location>
</feature>
<comment type="pathway">
    <text evidence="8">Quinol/quinone metabolism; menaquinone biosynthesis; menaquinol from 1,4-dihydroxy-2-naphthoate: step 1/2.</text>
</comment>
<comment type="caution">
    <text evidence="10">The sequence shown here is derived from an EMBL/GenBank/DDBJ whole genome shotgun (WGS) entry which is preliminary data.</text>
</comment>
<organism evidence="10 11">
    <name type="scientific">Halopolyspora algeriensis</name>
    <dbReference type="NCBI Taxonomy" id="1500506"/>
    <lineage>
        <taxon>Bacteria</taxon>
        <taxon>Bacillati</taxon>
        <taxon>Actinomycetota</taxon>
        <taxon>Actinomycetes</taxon>
        <taxon>Actinomycetes incertae sedis</taxon>
        <taxon>Halopolyspora</taxon>
    </lineage>
</organism>
<keyword evidence="3 8" id="KW-1003">Cell membrane</keyword>
<dbReference type="Proteomes" id="UP000253495">
    <property type="component" value="Unassembled WGS sequence"/>
</dbReference>
<dbReference type="EMBL" id="QPJC01000001">
    <property type="protein sequence ID" value="RCW46880.1"/>
    <property type="molecule type" value="Genomic_DNA"/>
</dbReference>
<dbReference type="InterPro" id="IPR004657">
    <property type="entry name" value="MenA"/>
</dbReference>
<dbReference type="Gene3D" id="1.10.357.140">
    <property type="entry name" value="UbiA prenyltransferase"/>
    <property type="match status" value="1"/>
</dbReference>
<sequence length="293" mass="29941">MIRMATFAQWVEGARLRTWPNAIAPVLAGSGAAAGTDAFGLPLAALALVVALLLITGVNFANDYSDGIRGTDADRVGPQRLVGSGAAPPGTVRAAAFACFGLAAIAGLGVVVLSGHWWMIAVGAVCIVGAWFYTGGRRPYGYAGFGELAVFVFFGPVAVLGTLYVQADTITGSGIGAAVAVGTFSSAVLVANNLRDIPTDATTDKRTLAVLLGDRDTRTLYIGLVLAPFVITTLTGLRNSLALLGFLALAPLLASLRTVTRGDTGTALLPVLRDTGLAMLAWAALTGLAFAFG</sequence>
<dbReference type="GO" id="GO:0005886">
    <property type="term" value="C:plasma membrane"/>
    <property type="evidence" value="ECO:0007669"/>
    <property type="project" value="UniProtKB-SubCell"/>
</dbReference>
<dbReference type="Pfam" id="PF01040">
    <property type="entry name" value="UbiA"/>
    <property type="match status" value="1"/>
</dbReference>
<comment type="function">
    <text evidence="8">Conversion of 1,4-dihydroxy-2-naphthoate (DHNA) to demethylmenaquinone (DMK).</text>
</comment>
<evidence type="ECO:0000256" key="3">
    <source>
        <dbReference type="ARBA" id="ARBA00022475"/>
    </source>
</evidence>
<dbReference type="PIRSF" id="PIRSF005355">
    <property type="entry name" value="UBIAD1"/>
    <property type="match status" value="1"/>
</dbReference>
<keyword evidence="5 8" id="KW-0812">Transmembrane</keyword>
<dbReference type="HAMAP" id="MF_01937">
    <property type="entry name" value="MenA_1"/>
    <property type="match status" value="1"/>
</dbReference>
<evidence type="ECO:0000256" key="6">
    <source>
        <dbReference type="ARBA" id="ARBA00022989"/>
    </source>
</evidence>
<dbReference type="UniPathway" id="UPA00079">
    <property type="reaction ID" value="UER00168"/>
</dbReference>
<evidence type="ECO:0000256" key="4">
    <source>
        <dbReference type="ARBA" id="ARBA00022679"/>
    </source>
</evidence>
<dbReference type="AlphaFoldDB" id="A0A368W494"/>
<evidence type="ECO:0000256" key="2">
    <source>
        <dbReference type="ARBA" id="ARBA00022428"/>
    </source>
</evidence>
<dbReference type="PANTHER" id="PTHR13929:SF0">
    <property type="entry name" value="UBIA PRENYLTRANSFERASE DOMAIN-CONTAINING PROTEIN 1"/>
    <property type="match status" value="1"/>
</dbReference>
<comment type="catalytic activity">
    <reaction evidence="8">
        <text>an all-trans-polyprenyl diphosphate + 1,4-dihydroxy-2-naphthoate + H(+) = a 2-demethylmenaquinol + CO2 + diphosphate</text>
        <dbReference type="Rhea" id="RHEA:26478"/>
        <dbReference type="Rhea" id="RHEA-COMP:9563"/>
        <dbReference type="Rhea" id="RHEA-COMP:9564"/>
        <dbReference type="ChEBI" id="CHEBI:11173"/>
        <dbReference type="ChEBI" id="CHEBI:15378"/>
        <dbReference type="ChEBI" id="CHEBI:16526"/>
        <dbReference type="ChEBI" id="CHEBI:33019"/>
        <dbReference type="ChEBI" id="CHEBI:55437"/>
        <dbReference type="ChEBI" id="CHEBI:58914"/>
        <dbReference type="EC" id="2.5.1.74"/>
    </reaction>
</comment>
<protein>
    <recommendedName>
        <fullName evidence="8 9">1,4-dihydroxy-2-naphthoate octaprenyltransferase</fullName>
        <shortName evidence="8">DHNA-octaprenyltransferase</shortName>
        <ecNumber evidence="8 9">2.5.1.74</ecNumber>
    </recommendedName>
</protein>
<dbReference type="NCBIfam" id="TIGR00751">
    <property type="entry name" value="menA"/>
    <property type="match status" value="1"/>
</dbReference>
<dbReference type="GO" id="GO:0009234">
    <property type="term" value="P:menaquinone biosynthetic process"/>
    <property type="evidence" value="ECO:0007669"/>
    <property type="project" value="UniProtKB-UniRule"/>
</dbReference>
<keyword evidence="2 8" id="KW-0474">Menaquinone biosynthesis</keyword>
<dbReference type="PANTHER" id="PTHR13929">
    <property type="entry name" value="1,4-DIHYDROXY-2-NAPHTHOATE OCTAPRENYLTRANSFERASE"/>
    <property type="match status" value="1"/>
</dbReference>
<comment type="subcellular location">
    <subcellularLocation>
        <location evidence="8">Cell membrane</location>
        <topology evidence="8">Multi-pass membrane protein</topology>
    </subcellularLocation>
    <subcellularLocation>
        <location evidence="1">Membrane</location>
        <topology evidence="1">Multi-pass membrane protein</topology>
    </subcellularLocation>
</comment>
<keyword evidence="11" id="KW-1185">Reference proteome</keyword>
<proteinExistence type="inferred from homology"/>
<dbReference type="InterPro" id="IPR026046">
    <property type="entry name" value="UBIAD1"/>
</dbReference>
<dbReference type="InterPro" id="IPR044878">
    <property type="entry name" value="UbiA_sf"/>
</dbReference>
<evidence type="ECO:0000256" key="7">
    <source>
        <dbReference type="ARBA" id="ARBA00023136"/>
    </source>
</evidence>
<keyword evidence="6 8" id="KW-1133">Transmembrane helix</keyword>
<feature type="transmembrane region" description="Helical" evidence="8">
    <location>
        <begin position="145"/>
        <end position="164"/>
    </location>
</feature>
<name>A0A368W494_9ACTN</name>
<evidence type="ECO:0000256" key="5">
    <source>
        <dbReference type="ARBA" id="ARBA00022692"/>
    </source>
</evidence>
<dbReference type="NCBIfam" id="NF004751">
    <property type="entry name" value="PRK06080.1-3"/>
    <property type="match status" value="1"/>
</dbReference>
<dbReference type="GO" id="GO:0046428">
    <property type="term" value="F:1,4-dihydroxy-2-naphthoate polyprenyltransferase activity"/>
    <property type="evidence" value="ECO:0007669"/>
    <property type="project" value="UniProtKB-UniRule"/>
</dbReference>
<keyword evidence="7 8" id="KW-0472">Membrane</keyword>
<feature type="transmembrane region" description="Helical" evidence="8">
    <location>
        <begin position="219"/>
        <end position="235"/>
    </location>
</feature>
<gene>
    <name evidence="8" type="primary">menA</name>
    <name evidence="10" type="ORF">DFQ14_101220</name>
</gene>
<dbReference type="GO" id="GO:0042371">
    <property type="term" value="P:vitamin K biosynthetic process"/>
    <property type="evidence" value="ECO:0007669"/>
    <property type="project" value="TreeGrafter"/>
</dbReference>
<evidence type="ECO:0000256" key="9">
    <source>
        <dbReference type="NCBIfam" id="TIGR00751"/>
    </source>
</evidence>
<dbReference type="CDD" id="cd13962">
    <property type="entry name" value="PT_UbiA_UBIAD1"/>
    <property type="match status" value="1"/>
</dbReference>
<accession>A0A368W494</accession>
<feature type="transmembrane region" description="Helical" evidence="8">
    <location>
        <begin position="271"/>
        <end position="292"/>
    </location>
</feature>
<dbReference type="EC" id="2.5.1.74" evidence="8 9"/>
<evidence type="ECO:0000256" key="1">
    <source>
        <dbReference type="ARBA" id="ARBA00004141"/>
    </source>
</evidence>